<evidence type="ECO:0000313" key="3">
    <source>
        <dbReference type="EMBL" id="MBB4122708.1"/>
    </source>
</evidence>
<accession>A0A7W6KMW3</accession>
<organism evidence="3 4">
    <name type="scientific">Martelella radicis</name>
    <dbReference type="NCBI Taxonomy" id="1397476"/>
    <lineage>
        <taxon>Bacteria</taxon>
        <taxon>Pseudomonadati</taxon>
        <taxon>Pseudomonadota</taxon>
        <taxon>Alphaproteobacteria</taxon>
        <taxon>Hyphomicrobiales</taxon>
        <taxon>Aurantimonadaceae</taxon>
        <taxon>Martelella</taxon>
    </lineage>
</organism>
<feature type="transmembrane region" description="Helical" evidence="1">
    <location>
        <begin position="61"/>
        <end position="81"/>
    </location>
</feature>
<keyword evidence="3" id="KW-0540">Nuclease</keyword>
<proteinExistence type="predicted"/>
<evidence type="ECO:0000259" key="2">
    <source>
        <dbReference type="Pfam" id="PF03372"/>
    </source>
</evidence>
<protein>
    <submittedName>
        <fullName evidence="3">Endonuclease/exonuclease/phosphatase (EEP) superfamily protein YafD</fullName>
    </submittedName>
</protein>
<feature type="domain" description="Endonuclease/exonuclease/phosphatase" evidence="2">
    <location>
        <begin position="100"/>
        <end position="288"/>
    </location>
</feature>
<keyword evidence="3" id="KW-0269">Exonuclease</keyword>
<feature type="transmembrane region" description="Helical" evidence="1">
    <location>
        <begin position="36"/>
        <end position="54"/>
    </location>
</feature>
<dbReference type="RefSeq" id="WP_183486957.1">
    <property type="nucleotide sequence ID" value="NZ_JACIDZ010000008.1"/>
</dbReference>
<keyword evidence="3" id="KW-0255">Endonuclease</keyword>
<keyword evidence="3" id="KW-0378">Hydrolase</keyword>
<keyword evidence="1" id="KW-0472">Membrane</keyword>
<keyword evidence="1" id="KW-0812">Transmembrane</keyword>
<evidence type="ECO:0000313" key="4">
    <source>
        <dbReference type="Proteomes" id="UP000530571"/>
    </source>
</evidence>
<dbReference type="Pfam" id="PF03372">
    <property type="entry name" value="Exo_endo_phos"/>
    <property type="match status" value="1"/>
</dbReference>
<sequence>MGFLRSLVAICAVLTIFLGLLPSLSNLWLFAFVGGMRMHITVAALILSLALFGLVKNRWSLLPLAASVLLAIWVGALHYGVVQPQLKQDQRYTTLKLIEFNMLGHNRNGDAIAQWLEDQDGDVVYALESSPIWAHLDELSEAYPYCAGCSGDVQRGDLIVLSKHPLEDVGIFSLGKMSPNRFIRTRITFGGGHVFLVAMHLVKPYFDAEQQIELTRAAHILKDAEGPMILGGDFNSSLLSPTVQAFMQEVGLRSHAREPRTWPVSAPSIGLPIDHILVRPPAHITALSRMKDSIGSNHFGLIADISIPVVPVDEAR</sequence>
<evidence type="ECO:0000256" key="1">
    <source>
        <dbReference type="SAM" id="Phobius"/>
    </source>
</evidence>
<dbReference type="AlphaFoldDB" id="A0A7W6KMW3"/>
<dbReference type="SUPFAM" id="SSF56219">
    <property type="entry name" value="DNase I-like"/>
    <property type="match status" value="1"/>
</dbReference>
<feature type="transmembrane region" description="Helical" evidence="1">
    <location>
        <begin position="7"/>
        <end position="30"/>
    </location>
</feature>
<keyword evidence="1" id="KW-1133">Transmembrane helix</keyword>
<name>A0A7W6KMW3_9HYPH</name>
<dbReference type="InterPro" id="IPR005135">
    <property type="entry name" value="Endo/exonuclease/phosphatase"/>
</dbReference>
<gene>
    <name evidence="3" type="ORF">GGR30_002642</name>
</gene>
<dbReference type="GO" id="GO:0004519">
    <property type="term" value="F:endonuclease activity"/>
    <property type="evidence" value="ECO:0007669"/>
    <property type="project" value="UniProtKB-KW"/>
</dbReference>
<dbReference type="EMBL" id="JACIDZ010000008">
    <property type="protein sequence ID" value="MBB4122708.1"/>
    <property type="molecule type" value="Genomic_DNA"/>
</dbReference>
<dbReference type="GO" id="GO:0004527">
    <property type="term" value="F:exonuclease activity"/>
    <property type="evidence" value="ECO:0007669"/>
    <property type="project" value="UniProtKB-KW"/>
</dbReference>
<dbReference type="Proteomes" id="UP000530571">
    <property type="component" value="Unassembled WGS sequence"/>
</dbReference>
<comment type="caution">
    <text evidence="3">The sequence shown here is derived from an EMBL/GenBank/DDBJ whole genome shotgun (WGS) entry which is preliminary data.</text>
</comment>
<dbReference type="InterPro" id="IPR036691">
    <property type="entry name" value="Endo/exonu/phosph_ase_sf"/>
</dbReference>
<dbReference type="Gene3D" id="3.60.10.10">
    <property type="entry name" value="Endonuclease/exonuclease/phosphatase"/>
    <property type="match status" value="1"/>
</dbReference>
<keyword evidence="4" id="KW-1185">Reference proteome</keyword>
<reference evidence="3 4" key="1">
    <citation type="submission" date="2020-08" db="EMBL/GenBank/DDBJ databases">
        <title>Genomic Encyclopedia of Type Strains, Phase IV (KMG-IV): sequencing the most valuable type-strain genomes for metagenomic binning, comparative biology and taxonomic classification.</title>
        <authorList>
            <person name="Goeker M."/>
        </authorList>
    </citation>
    <scope>NUCLEOTIDE SEQUENCE [LARGE SCALE GENOMIC DNA]</scope>
    <source>
        <strain evidence="3 4">DSM 28101</strain>
    </source>
</reference>